<dbReference type="Gene3D" id="3.40.50.300">
    <property type="entry name" value="P-loop containing nucleotide triphosphate hydrolases"/>
    <property type="match status" value="1"/>
</dbReference>
<dbReference type="PROSITE" id="PS51194">
    <property type="entry name" value="HELICASE_CTER"/>
    <property type="match status" value="1"/>
</dbReference>
<organism evidence="3 4">
    <name type="scientific">Aspergillus pseudodeflectus</name>
    <dbReference type="NCBI Taxonomy" id="176178"/>
    <lineage>
        <taxon>Eukaryota</taxon>
        <taxon>Fungi</taxon>
        <taxon>Dikarya</taxon>
        <taxon>Ascomycota</taxon>
        <taxon>Pezizomycotina</taxon>
        <taxon>Eurotiomycetes</taxon>
        <taxon>Eurotiomycetidae</taxon>
        <taxon>Eurotiales</taxon>
        <taxon>Aspergillaceae</taxon>
        <taxon>Aspergillus</taxon>
        <taxon>Aspergillus subgen. Nidulantes</taxon>
    </lineage>
</organism>
<dbReference type="GeneID" id="98161162"/>
<evidence type="ECO:0000313" key="4">
    <source>
        <dbReference type="Proteomes" id="UP001610444"/>
    </source>
</evidence>
<dbReference type="GO" id="GO:0016787">
    <property type="term" value="F:hydrolase activity"/>
    <property type="evidence" value="ECO:0007669"/>
    <property type="project" value="UniProtKB-KW"/>
</dbReference>
<dbReference type="Pfam" id="PF00271">
    <property type="entry name" value="Helicase_C"/>
    <property type="match status" value="1"/>
</dbReference>
<keyword evidence="4" id="KW-1185">Reference proteome</keyword>
<dbReference type="CDD" id="cd18793">
    <property type="entry name" value="SF2_C_SNF"/>
    <property type="match status" value="1"/>
</dbReference>
<dbReference type="InterPro" id="IPR027417">
    <property type="entry name" value="P-loop_NTPase"/>
</dbReference>
<evidence type="ECO:0000256" key="1">
    <source>
        <dbReference type="ARBA" id="ARBA00022801"/>
    </source>
</evidence>
<dbReference type="EMBL" id="JBFXLR010000029">
    <property type="protein sequence ID" value="KAL2847278.1"/>
    <property type="molecule type" value="Genomic_DNA"/>
</dbReference>
<dbReference type="SUPFAM" id="SSF52540">
    <property type="entry name" value="P-loop containing nucleoside triphosphate hydrolases"/>
    <property type="match status" value="1"/>
</dbReference>
<comment type="caution">
    <text evidence="3">The sequence shown here is derived from an EMBL/GenBank/DDBJ whole genome shotgun (WGS) entry which is preliminary data.</text>
</comment>
<name>A0ABR4K4M9_9EURO</name>
<dbReference type="RefSeq" id="XP_070897601.1">
    <property type="nucleotide sequence ID" value="XM_071045998.1"/>
</dbReference>
<sequence length="117" mass="12805">MSDKEKADFRATFAGSSATDCPLLITAQAGGCGLNLQAASVVIQAEPWWNANSQRQAHARCHRQGQLNTVHCYSLFANNSAIDVEIRTVQKRKTTVNSEILEKITKTDSEALKIPAF</sequence>
<dbReference type="PANTHER" id="PTHR10799">
    <property type="entry name" value="SNF2/RAD54 HELICASE FAMILY"/>
    <property type="match status" value="1"/>
</dbReference>
<keyword evidence="1 3" id="KW-0378">Hydrolase</keyword>
<reference evidence="3 4" key="1">
    <citation type="submission" date="2024-07" db="EMBL/GenBank/DDBJ databases">
        <title>Section-level genome sequencing and comparative genomics of Aspergillus sections Usti and Cavernicolus.</title>
        <authorList>
            <consortium name="Lawrence Berkeley National Laboratory"/>
            <person name="Nybo J.L."/>
            <person name="Vesth T.C."/>
            <person name="Theobald S."/>
            <person name="Frisvad J.C."/>
            <person name="Larsen T.O."/>
            <person name="Kjaerboelling I."/>
            <person name="Rothschild-Mancinelli K."/>
            <person name="Lyhne E.K."/>
            <person name="Kogle M.E."/>
            <person name="Barry K."/>
            <person name="Clum A."/>
            <person name="Na H."/>
            <person name="Ledsgaard L."/>
            <person name="Lin J."/>
            <person name="Lipzen A."/>
            <person name="Kuo A."/>
            <person name="Riley R."/>
            <person name="Mondo S."/>
            <person name="LaButti K."/>
            <person name="Haridas S."/>
            <person name="Pangalinan J."/>
            <person name="Salamov A.A."/>
            <person name="Simmons B.A."/>
            <person name="Magnuson J.K."/>
            <person name="Chen J."/>
            <person name="Drula E."/>
            <person name="Henrissat B."/>
            <person name="Wiebenga A."/>
            <person name="Lubbers R.J."/>
            <person name="Gomes A.C."/>
            <person name="Macurrencykelacurrency M.R."/>
            <person name="Stajich J."/>
            <person name="Grigoriev I.V."/>
            <person name="Mortensen U.H."/>
            <person name="De vries R.P."/>
            <person name="Baker S.E."/>
            <person name="Andersen M.R."/>
        </authorList>
    </citation>
    <scope>NUCLEOTIDE SEQUENCE [LARGE SCALE GENOMIC DNA]</scope>
    <source>
        <strain evidence="3 4">CBS 756.74</strain>
    </source>
</reference>
<protein>
    <submittedName>
        <fullName evidence="3">P-loop containing nucleoside triphosphate hydrolase protein</fullName>
    </submittedName>
</protein>
<evidence type="ECO:0000313" key="3">
    <source>
        <dbReference type="EMBL" id="KAL2847278.1"/>
    </source>
</evidence>
<accession>A0ABR4K4M9</accession>
<dbReference type="Proteomes" id="UP001610444">
    <property type="component" value="Unassembled WGS sequence"/>
</dbReference>
<proteinExistence type="predicted"/>
<feature type="domain" description="Helicase C-terminal" evidence="2">
    <location>
        <begin position="1"/>
        <end position="112"/>
    </location>
</feature>
<gene>
    <name evidence="3" type="ORF">BJX68DRAFT_268140</name>
</gene>
<evidence type="ECO:0000259" key="2">
    <source>
        <dbReference type="PROSITE" id="PS51194"/>
    </source>
</evidence>
<dbReference type="InterPro" id="IPR001650">
    <property type="entry name" value="Helicase_C-like"/>
</dbReference>
<dbReference type="InterPro" id="IPR049730">
    <property type="entry name" value="SNF2/RAD54-like_C"/>
</dbReference>